<dbReference type="EnsemblMetazoa" id="Aqu2.1.14517_001">
    <property type="protein sequence ID" value="Aqu2.1.14517_001"/>
    <property type="gene ID" value="Aqu2.1.14517"/>
</dbReference>
<dbReference type="AlphaFoldDB" id="A0A1X7TJ12"/>
<evidence type="ECO:0000313" key="2">
    <source>
        <dbReference type="EnsemblMetazoa" id="Aqu2.1.14517_001"/>
    </source>
</evidence>
<dbReference type="InParanoid" id="A0A1X7TJ12"/>
<feature type="region of interest" description="Disordered" evidence="1">
    <location>
        <begin position="1"/>
        <end position="36"/>
    </location>
</feature>
<sequence>TGKVEKEECLVEETGIAEKGDSEKGEEVLLKEGESSEVPEITIEKEKVDGEVHVDKGEEKLSNELDTITKEEV</sequence>
<proteinExistence type="predicted"/>
<accession>A0A1X7TJ12</accession>
<name>A0A1X7TJ12_AMPQE</name>
<evidence type="ECO:0000256" key="1">
    <source>
        <dbReference type="SAM" id="MobiDB-lite"/>
    </source>
</evidence>
<protein>
    <submittedName>
        <fullName evidence="2">Uncharacterized protein</fullName>
    </submittedName>
</protein>
<organism evidence="2">
    <name type="scientific">Amphimedon queenslandica</name>
    <name type="common">Sponge</name>
    <dbReference type="NCBI Taxonomy" id="400682"/>
    <lineage>
        <taxon>Eukaryota</taxon>
        <taxon>Metazoa</taxon>
        <taxon>Porifera</taxon>
        <taxon>Demospongiae</taxon>
        <taxon>Heteroscleromorpha</taxon>
        <taxon>Haplosclerida</taxon>
        <taxon>Niphatidae</taxon>
        <taxon>Amphimedon</taxon>
    </lineage>
</organism>
<feature type="compositionally biased region" description="Basic and acidic residues" evidence="1">
    <location>
        <begin position="16"/>
        <end position="34"/>
    </location>
</feature>
<reference evidence="2" key="1">
    <citation type="submission" date="2017-05" db="UniProtKB">
        <authorList>
            <consortium name="EnsemblMetazoa"/>
        </authorList>
    </citation>
    <scope>IDENTIFICATION</scope>
</reference>